<dbReference type="PROSITE" id="PS50075">
    <property type="entry name" value="CARRIER"/>
    <property type="match status" value="1"/>
</dbReference>
<dbReference type="InterPro" id="IPR014031">
    <property type="entry name" value="Ketoacyl_synth_C"/>
</dbReference>
<protein>
    <submittedName>
        <fullName evidence="8">Acyl transferase domain-containing protein</fullName>
    </submittedName>
</protein>
<dbReference type="SUPFAM" id="SSF47336">
    <property type="entry name" value="ACP-like"/>
    <property type="match status" value="1"/>
</dbReference>
<dbReference type="Pfam" id="PF00109">
    <property type="entry name" value="ketoacyl-synt"/>
    <property type="match status" value="1"/>
</dbReference>
<dbReference type="RefSeq" id="WP_308158837.1">
    <property type="nucleotide sequence ID" value="NZ_JAGGMS010000001.1"/>
</dbReference>
<dbReference type="SUPFAM" id="SSF52151">
    <property type="entry name" value="FabD/lysophospholipase-like"/>
    <property type="match status" value="1"/>
</dbReference>
<dbReference type="Gene3D" id="3.40.366.10">
    <property type="entry name" value="Malonyl-Coenzyme A Acyl Carrier Protein, domain 2"/>
    <property type="match status" value="1"/>
</dbReference>
<dbReference type="SUPFAM" id="SSF55048">
    <property type="entry name" value="Probable ACP-binding domain of malonyl-CoA ACP transacylase"/>
    <property type="match status" value="1"/>
</dbReference>
<evidence type="ECO:0000256" key="2">
    <source>
        <dbReference type="ARBA" id="ARBA00022553"/>
    </source>
</evidence>
<dbReference type="InterPro" id="IPR020841">
    <property type="entry name" value="PKS_Beta-ketoAc_synthase_dom"/>
</dbReference>
<dbReference type="Pfam" id="PF22621">
    <property type="entry name" value="CurL-like_PKS_C"/>
    <property type="match status" value="1"/>
</dbReference>
<organism evidence="8 9">
    <name type="scientific">Amycolatopsis magusensis</name>
    <dbReference type="NCBI Taxonomy" id="882444"/>
    <lineage>
        <taxon>Bacteria</taxon>
        <taxon>Bacillati</taxon>
        <taxon>Actinomycetota</taxon>
        <taxon>Actinomycetes</taxon>
        <taxon>Pseudonocardiales</taxon>
        <taxon>Pseudonocardiaceae</taxon>
        <taxon>Amycolatopsis</taxon>
    </lineage>
</organism>
<dbReference type="SMART" id="SM00823">
    <property type="entry name" value="PKS_PP"/>
    <property type="match status" value="1"/>
</dbReference>
<evidence type="ECO:0000256" key="4">
    <source>
        <dbReference type="ARBA" id="ARBA00023315"/>
    </source>
</evidence>
<dbReference type="InterPro" id="IPR014043">
    <property type="entry name" value="Acyl_transferase_dom"/>
</dbReference>
<evidence type="ECO:0000256" key="1">
    <source>
        <dbReference type="ARBA" id="ARBA00022450"/>
    </source>
</evidence>
<dbReference type="Pfam" id="PF00698">
    <property type="entry name" value="Acyl_transf_1"/>
    <property type="match status" value="1"/>
</dbReference>
<dbReference type="InterPro" id="IPR009081">
    <property type="entry name" value="PP-bd_ACP"/>
</dbReference>
<dbReference type="InterPro" id="IPR001227">
    <property type="entry name" value="Ac_transferase_dom_sf"/>
</dbReference>
<proteinExistence type="predicted"/>
<dbReference type="InterPro" id="IPR020806">
    <property type="entry name" value="PKS_PP-bd"/>
</dbReference>
<name>A0ABS4PVL6_9PSEU</name>
<comment type="caution">
    <text evidence="8">The sequence shown here is derived from an EMBL/GenBank/DDBJ whole genome shotgun (WGS) entry which is preliminary data.</text>
</comment>
<dbReference type="Gene3D" id="3.30.70.3290">
    <property type="match status" value="1"/>
</dbReference>
<dbReference type="InterPro" id="IPR014030">
    <property type="entry name" value="Ketoacyl_synth_N"/>
</dbReference>
<evidence type="ECO:0000256" key="3">
    <source>
        <dbReference type="ARBA" id="ARBA00022679"/>
    </source>
</evidence>
<dbReference type="Pfam" id="PF02801">
    <property type="entry name" value="Ketoacyl-synt_C"/>
    <property type="match status" value="1"/>
</dbReference>
<evidence type="ECO:0000256" key="5">
    <source>
        <dbReference type="SAM" id="MobiDB-lite"/>
    </source>
</evidence>
<dbReference type="InterPro" id="IPR016039">
    <property type="entry name" value="Thiolase-like"/>
</dbReference>
<feature type="region of interest" description="Disordered" evidence="5">
    <location>
        <begin position="872"/>
        <end position="901"/>
    </location>
</feature>
<dbReference type="GO" id="GO:0016740">
    <property type="term" value="F:transferase activity"/>
    <property type="evidence" value="ECO:0007669"/>
    <property type="project" value="UniProtKB-KW"/>
</dbReference>
<dbReference type="InterPro" id="IPR018201">
    <property type="entry name" value="Ketoacyl_synth_AS"/>
</dbReference>
<keyword evidence="1" id="KW-0596">Phosphopantetheine</keyword>
<dbReference type="InterPro" id="IPR016036">
    <property type="entry name" value="Malonyl_transacylase_ACP-bd"/>
</dbReference>
<dbReference type="InterPro" id="IPR050091">
    <property type="entry name" value="PKS_NRPS_Biosynth_Enz"/>
</dbReference>
<keyword evidence="2" id="KW-0597">Phosphoprotein</keyword>
<dbReference type="SMART" id="SM00825">
    <property type="entry name" value="PKS_KS"/>
    <property type="match status" value="1"/>
</dbReference>
<dbReference type="PANTHER" id="PTHR43775:SF51">
    <property type="entry name" value="INACTIVE PHENOLPHTHIOCEROL SYNTHESIS POLYKETIDE SYNTHASE TYPE I PKS1-RELATED"/>
    <property type="match status" value="1"/>
</dbReference>
<dbReference type="PROSITE" id="PS00606">
    <property type="entry name" value="KS3_1"/>
    <property type="match status" value="1"/>
</dbReference>
<dbReference type="InterPro" id="IPR016035">
    <property type="entry name" value="Acyl_Trfase/lysoPLipase"/>
</dbReference>
<dbReference type="Gene3D" id="1.10.1200.10">
    <property type="entry name" value="ACP-like"/>
    <property type="match status" value="1"/>
</dbReference>
<dbReference type="PANTHER" id="PTHR43775">
    <property type="entry name" value="FATTY ACID SYNTHASE"/>
    <property type="match status" value="1"/>
</dbReference>
<keyword evidence="4" id="KW-0012">Acyltransferase</keyword>
<dbReference type="SUPFAM" id="SSF53901">
    <property type="entry name" value="Thiolase-like"/>
    <property type="match status" value="1"/>
</dbReference>
<dbReference type="Proteomes" id="UP000741013">
    <property type="component" value="Unassembled WGS sequence"/>
</dbReference>
<dbReference type="PROSITE" id="PS52004">
    <property type="entry name" value="KS3_2"/>
    <property type="match status" value="1"/>
</dbReference>
<evidence type="ECO:0000313" key="8">
    <source>
        <dbReference type="EMBL" id="MBP2182945.1"/>
    </source>
</evidence>
<evidence type="ECO:0000259" key="7">
    <source>
        <dbReference type="PROSITE" id="PS52004"/>
    </source>
</evidence>
<dbReference type="Pfam" id="PF00550">
    <property type="entry name" value="PP-binding"/>
    <property type="match status" value="1"/>
</dbReference>
<dbReference type="CDD" id="cd00833">
    <property type="entry name" value="PKS"/>
    <property type="match status" value="1"/>
</dbReference>
<keyword evidence="3 8" id="KW-0808">Transferase</keyword>
<dbReference type="Gene3D" id="3.40.47.10">
    <property type="match status" value="1"/>
</dbReference>
<dbReference type="SMART" id="SM00827">
    <property type="entry name" value="PKS_AT"/>
    <property type="match status" value="1"/>
</dbReference>
<accession>A0ABS4PVL6</accession>
<feature type="domain" description="Carrier" evidence="6">
    <location>
        <begin position="900"/>
        <end position="975"/>
    </location>
</feature>
<dbReference type="InterPro" id="IPR036736">
    <property type="entry name" value="ACP-like_sf"/>
</dbReference>
<dbReference type="EMBL" id="JAGGMS010000001">
    <property type="protein sequence ID" value="MBP2182945.1"/>
    <property type="molecule type" value="Genomic_DNA"/>
</dbReference>
<reference evidence="8 9" key="1">
    <citation type="submission" date="2021-03" db="EMBL/GenBank/DDBJ databases">
        <title>Sequencing the genomes of 1000 actinobacteria strains.</title>
        <authorList>
            <person name="Klenk H.-P."/>
        </authorList>
    </citation>
    <scope>NUCLEOTIDE SEQUENCE [LARGE SCALE GENOMIC DNA]</scope>
    <source>
        <strain evidence="8 9">DSM 45510</strain>
    </source>
</reference>
<gene>
    <name evidence="8" type="ORF">JOM49_004471</name>
</gene>
<evidence type="ECO:0000259" key="6">
    <source>
        <dbReference type="PROSITE" id="PS50075"/>
    </source>
</evidence>
<evidence type="ECO:0000313" key="9">
    <source>
        <dbReference type="Proteomes" id="UP000741013"/>
    </source>
</evidence>
<sequence>MTGDPETSVAVIGMAGRFPGAVSVDTLWQNLVAGNESISFFSCAELVEAGVLAATADDPRYVPARGIVPGIEGFDAEFFGYNALDARIIDPQQRLFLECAWEAIEHAGHDTTRSDGRVGVYAGSGVSGYLLSLLADQHTVETVGQYRIMLANDKDHLTMRVAHRLDLRGPAITVQTACSTSLVAVHQAIQALLAEECDMALAGGVTVALPQIAGYLHEEEGILSPDGHCRAFDAAAAGTVAGSGAGVVVLRRLSDALSDGDTVHAVIIGSAVNNDGAGKSGYTAPSSAGQASVITEAIHVAGVDPATVSYIEAHGTGTALGDPIEVAALGRAMGKPVGGTRAIGSVKTNIGHLDAAAGVAGLIKTVLALRHRTLPASLHFTEPNPRAGLAEAGLHVNDELTPWDRPAPGVPRRAGVSSFGMGGTNAHVVLQEADPPAPTGPHRKWHLLTLSAATSTALQTMSENLAEHLTAPEAGEVGDVAYTLQVGRRAMRHRRVVICQRAEDAVRALRGDGDPERVVAASGRPVDRGAVFMFPGQGVRWVGAAGLYADEPLFREHIDRSAELTAGDLGLDLRDLLVRGHDAAAMRRTAVAQPILFAVQYALAKLWMSWGVQPQAVIGHSVGEFTAACLAGVFEFEDTLRLLVTRGKLMQDLAPGAMLSVPLPEADLAELVSGEVGLAAVNGPSLGVLAGQEDAIAECEAELAGRGVITRRLETSHAFHSPLVEPAMAGFNAAVAKTGPRPPTMPYVSTVTGTWITDEEAASPDYWARHMLATVRFSDGVATLQATPPRALLDIGPGSTLFSMAKQHPMADTPVVATFPTRRDIDPLTPALAGLWAAGVTVDWNAYHGERRCRRVPLPTYPFERRRHWVDGNGKIPRSTTTAAADATRPKDSDPVAEPGDMDEVTQGVLDIWRHLLGSPHVGPHDSFVNLGGHSLLATQITARLRDRFQVRLSIERFFELATPAGQAAEIERLLLEELESLSDDDVRRLTESD</sequence>
<keyword evidence="9" id="KW-1185">Reference proteome</keyword>
<feature type="domain" description="Ketosynthase family 3 (KS3)" evidence="7">
    <location>
        <begin position="6"/>
        <end position="432"/>
    </location>
</feature>